<dbReference type="PROSITE" id="PS50943">
    <property type="entry name" value="HTH_CROC1"/>
    <property type="match status" value="2"/>
</dbReference>
<dbReference type="GO" id="GO:0003677">
    <property type="term" value="F:DNA binding"/>
    <property type="evidence" value="ECO:0007669"/>
    <property type="project" value="UniProtKB-KW"/>
</dbReference>
<dbReference type="STRING" id="1121326.CLMAG_06720"/>
<dbReference type="EMBL" id="LWAE01000001">
    <property type="protein sequence ID" value="KZL93626.1"/>
    <property type="molecule type" value="Genomic_DNA"/>
</dbReference>
<dbReference type="InterPro" id="IPR010982">
    <property type="entry name" value="Lambda_DNA-bd_dom_sf"/>
</dbReference>
<dbReference type="SUPFAM" id="SSF47413">
    <property type="entry name" value="lambda repressor-like DNA-binding domains"/>
    <property type="match status" value="2"/>
</dbReference>
<dbReference type="PANTHER" id="PTHR46797:SF1">
    <property type="entry name" value="METHYLPHOSPHONATE SYNTHASE"/>
    <property type="match status" value="1"/>
</dbReference>
<dbReference type="InterPro" id="IPR050807">
    <property type="entry name" value="TransReg_Diox_bact_type"/>
</dbReference>
<reference evidence="3 4" key="1">
    <citation type="submission" date="2016-04" db="EMBL/GenBank/DDBJ databases">
        <title>Genome sequence of Clostridium magnum DSM 2767.</title>
        <authorList>
            <person name="Poehlein A."/>
            <person name="Uhlig R."/>
            <person name="Fischer R."/>
            <person name="Bahl H."/>
            <person name="Daniel R."/>
        </authorList>
    </citation>
    <scope>NUCLEOTIDE SEQUENCE [LARGE SCALE GENOMIC DNA]</scope>
    <source>
        <strain evidence="3 4">DSM 2767</strain>
    </source>
</reference>
<dbReference type="CDD" id="cd00093">
    <property type="entry name" value="HTH_XRE"/>
    <property type="match status" value="2"/>
</dbReference>
<dbReference type="AlphaFoldDB" id="A0A161XGB5"/>
<dbReference type="SMART" id="SM00530">
    <property type="entry name" value="HTH_XRE"/>
    <property type="match status" value="2"/>
</dbReference>
<evidence type="ECO:0000259" key="2">
    <source>
        <dbReference type="PROSITE" id="PS50943"/>
    </source>
</evidence>
<protein>
    <submittedName>
        <fullName evidence="3">Transcriptional repressor DicA</fullName>
    </submittedName>
</protein>
<proteinExistence type="predicted"/>
<dbReference type="InterPro" id="IPR001387">
    <property type="entry name" value="Cro/C1-type_HTH"/>
</dbReference>
<dbReference type="GO" id="GO:0003700">
    <property type="term" value="F:DNA-binding transcription factor activity"/>
    <property type="evidence" value="ECO:0007669"/>
    <property type="project" value="TreeGrafter"/>
</dbReference>
<dbReference type="RefSeq" id="WP_082831776.1">
    <property type="nucleotide sequence ID" value="NZ_FQXL01000031.1"/>
</dbReference>
<feature type="domain" description="HTH cro/C1-type" evidence="2">
    <location>
        <begin position="33"/>
        <end position="87"/>
    </location>
</feature>
<dbReference type="Proteomes" id="UP000076603">
    <property type="component" value="Unassembled WGS sequence"/>
</dbReference>
<organism evidence="3 4">
    <name type="scientific">Clostridium magnum DSM 2767</name>
    <dbReference type="NCBI Taxonomy" id="1121326"/>
    <lineage>
        <taxon>Bacteria</taxon>
        <taxon>Bacillati</taxon>
        <taxon>Bacillota</taxon>
        <taxon>Clostridia</taxon>
        <taxon>Eubacteriales</taxon>
        <taxon>Clostridiaceae</taxon>
        <taxon>Clostridium</taxon>
    </lineage>
</organism>
<feature type="domain" description="HTH cro/C1-type" evidence="2">
    <location>
        <begin position="103"/>
        <end position="149"/>
    </location>
</feature>
<name>A0A161XGB5_9CLOT</name>
<evidence type="ECO:0000313" key="4">
    <source>
        <dbReference type="Proteomes" id="UP000076603"/>
    </source>
</evidence>
<evidence type="ECO:0000313" key="3">
    <source>
        <dbReference type="EMBL" id="KZL93626.1"/>
    </source>
</evidence>
<dbReference type="GO" id="GO:0005829">
    <property type="term" value="C:cytosol"/>
    <property type="evidence" value="ECO:0007669"/>
    <property type="project" value="TreeGrafter"/>
</dbReference>
<evidence type="ECO:0000256" key="1">
    <source>
        <dbReference type="ARBA" id="ARBA00023125"/>
    </source>
</evidence>
<keyword evidence="4" id="KW-1185">Reference proteome</keyword>
<sequence>MPQQTVSIIQNITVNFYKELYKDLDEPTVGNRIEKQRMIMNLSQRDLANVTGVSSSTIEDYESSRVSPSPNALLKMSKALRKPLECFYDDYYKFIFSDFKSIIKNWRIQNNLTLWQSGKLTGIEYRTIRKWENGKIINRTYFEKIIKYL</sequence>
<dbReference type="Pfam" id="PF01381">
    <property type="entry name" value="HTH_3"/>
    <property type="match status" value="1"/>
</dbReference>
<dbReference type="PANTHER" id="PTHR46797">
    <property type="entry name" value="HTH-TYPE TRANSCRIPTIONAL REGULATOR"/>
    <property type="match status" value="1"/>
</dbReference>
<accession>A0A161XGB5</accession>
<dbReference type="Gene3D" id="1.10.260.40">
    <property type="entry name" value="lambda repressor-like DNA-binding domains"/>
    <property type="match status" value="2"/>
</dbReference>
<dbReference type="PATRIC" id="fig|1121326.3.peg.631"/>
<gene>
    <name evidence="3" type="ORF">CLMAG_06720</name>
</gene>
<dbReference type="OrthoDB" id="9805654at2"/>
<comment type="caution">
    <text evidence="3">The sequence shown here is derived from an EMBL/GenBank/DDBJ whole genome shotgun (WGS) entry which is preliminary data.</text>
</comment>
<keyword evidence="1" id="KW-0238">DNA-binding</keyword>